<dbReference type="KEGG" id="fpn:ABE65_020685"/>
<evidence type="ECO:0000256" key="2">
    <source>
        <dbReference type="PROSITE-ProRule" id="PRU00335"/>
    </source>
</evidence>
<proteinExistence type="predicted"/>
<dbReference type="PANTHER" id="PTHR30055:SF226">
    <property type="entry name" value="HTH-TYPE TRANSCRIPTIONAL REGULATOR PKSA"/>
    <property type="match status" value="1"/>
</dbReference>
<dbReference type="SUPFAM" id="SSF46689">
    <property type="entry name" value="Homeodomain-like"/>
    <property type="match status" value="1"/>
</dbReference>
<dbReference type="SUPFAM" id="SSF48498">
    <property type="entry name" value="Tetracyclin repressor-like, C-terminal domain"/>
    <property type="match status" value="1"/>
</dbReference>
<protein>
    <submittedName>
        <fullName evidence="4">Transcriptional regulator</fullName>
    </submittedName>
</protein>
<sequence>MPLSHKQMKAMEQKREKILEQAILLFAEQGYESTTIAKVAKAAGVSFGSVFTYFENKDQLFYHAVTEPLENQYREAMLDFDPDAEDILAEIKSMIDKHITIFIEMRTYLQLVVQVIGQHTKFPEPFKVLDEFSLEFILKLQQIIRNGQKSGVLEISDEDLTATAYLGFLLGIRLTFTDYAVSRVREKFKIPAFQLLYPKR</sequence>
<dbReference type="PRINTS" id="PR00455">
    <property type="entry name" value="HTHTETR"/>
</dbReference>
<dbReference type="AlphaFoldDB" id="A0A160IRG2"/>
<evidence type="ECO:0000256" key="1">
    <source>
        <dbReference type="ARBA" id="ARBA00023125"/>
    </source>
</evidence>
<dbReference type="InterPro" id="IPR036271">
    <property type="entry name" value="Tet_transcr_reg_TetR-rel_C_sf"/>
</dbReference>
<dbReference type="STRING" id="1221500.ABE65_020685"/>
<dbReference type="Proteomes" id="UP000076623">
    <property type="component" value="Chromosome"/>
</dbReference>
<dbReference type="Gene3D" id="1.10.357.10">
    <property type="entry name" value="Tetracycline Repressor, domain 2"/>
    <property type="match status" value="1"/>
</dbReference>
<feature type="DNA-binding region" description="H-T-H motif" evidence="2">
    <location>
        <begin position="35"/>
        <end position="54"/>
    </location>
</feature>
<feature type="domain" description="HTH tetR-type" evidence="3">
    <location>
        <begin position="12"/>
        <end position="72"/>
    </location>
</feature>
<dbReference type="PROSITE" id="PS01081">
    <property type="entry name" value="HTH_TETR_1"/>
    <property type="match status" value="1"/>
</dbReference>
<dbReference type="InterPro" id="IPR001647">
    <property type="entry name" value="HTH_TetR"/>
</dbReference>
<dbReference type="InterPro" id="IPR050109">
    <property type="entry name" value="HTH-type_TetR-like_transc_reg"/>
</dbReference>
<accession>A0A160IRG2</accession>
<gene>
    <name evidence="4" type="ORF">ABE65_020685</name>
</gene>
<organism evidence="4 5">
    <name type="scientific">Fictibacillus phosphorivorans</name>
    <dbReference type="NCBI Taxonomy" id="1221500"/>
    <lineage>
        <taxon>Bacteria</taxon>
        <taxon>Bacillati</taxon>
        <taxon>Bacillota</taxon>
        <taxon>Bacilli</taxon>
        <taxon>Bacillales</taxon>
        <taxon>Fictibacillaceae</taxon>
        <taxon>Fictibacillus</taxon>
    </lineage>
</organism>
<evidence type="ECO:0000313" key="4">
    <source>
        <dbReference type="EMBL" id="ANC79088.1"/>
    </source>
</evidence>
<dbReference type="InterPro" id="IPR023772">
    <property type="entry name" value="DNA-bd_HTH_TetR-type_CS"/>
</dbReference>
<keyword evidence="5" id="KW-1185">Reference proteome</keyword>
<evidence type="ECO:0000313" key="5">
    <source>
        <dbReference type="Proteomes" id="UP000076623"/>
    </source>
</evidence>
<dbReference type="EMBL" id="CP015378">
    <property type="protein sequence ID" value="ANC79088.1"/>
    <property type="molecule type" value="Genomic_DNA"/>
</dbReference>
<dbReference type="PANTHER" id="PTHR30055">
    <property type="entry name" value="HTH-TYPE TRANSCRIPTIONAL REGULATOR RUTR"/>
    <property type="match status" value="1"/>
</dbReference>
<evidence type="ECO:0000259" key="3">
    <source>
        <dbReference type="PROSITE" id="PS50977"/>
    </source>
</evidence>
<dbReference type="GO" id="GO:0003700">
    <property type="term" value="F:DNA-binding transcription factor activity"/>
    <property type="evidence" value="ECO:0007669"/>
    <property type="project" value="TreeGrafter"/>
</dbReference>
<dbReference type="InterPro" id="IPR009057">
    <property type="entry name" value="Homeodomain-like_sf"/>
</dbReference>
<dbReference type="GO" id="GO:0000976">
    <property type="term" value="F:transcription cis-regulatory region binding"/>
    <property type="evidence" value="ECO:0007669"/>
    <property type="project" value="TreeGrafter"/>
</dbReference>
<dbReference type="RefSeq" id="WP_066399271.1">
    <property type="nucleotide sequence ID" value="NZ_CP015378.1"/>
</dbReference>
<dbReference type="Pfam" id="PF00440">
    <property type="entry name" value="TetR_N"/>
    <property type="match status" value="1"/>
</dbReference>
<reference evidence="4 5" key="1">
    <citation type="submission" date="2016-04" db="EMBL/GenBank/DDBJ databases">
        <title>Complete genome sequence of Fictibacillus phosphorivorans G25-29, a strain toxic to nematodes.</title>
        <authorList>
            <person name="Zheng Z."/>
        </authorList>
    </citation>
    <scope>NUCLEOTIDE SEQUENCE [LARGE SCALE GENOMIC DNA]</scope>
    <source>
        <strain evidence="4 5">G25-29</strain>
    </source>
</reference>
<dbReference type="PROSITE" id="PS50977">
    <property type="entry name" value="HTH_TETR_2"/>
    <property type="match status" value="1"/>
</dbReference>
<keyword evidence="1 2" id="KW-0238">DNA-binding</keyword>
<name>A0A160IRG2_9BACL</name>